<evidence type="ECO:0000313" key="2">
    <source>
        <dbReference type="Proteomes" id="UP000469734"/>
    </source>
</evidence>
<name>A0A7X4GZI3_9BURK</name>
<accession>A0A7X4GZI3</accession>
<reference evidence="1 2" key="1">
    <citation type="submission" date="2019-12" db="EMBL/GenBank/DDBJ databases">
        <title>Novel species isolated from a subtropical stream in China.</title>
        <authorList>
            <person name="Lu H."/>
        </authorList>
    </citation>
    <scope>NUCLEOTIDE SEQUENCE [LARGE SCALE GENOMIC DNA]</scope>
    <source>
        <strain evidence="1 2">FT134W</strain>
    </source>
</reference>
<dbReference type="Proteomes" id="UP000469734">
    <property type="component" value="Unassembled WGS sequence"/>
</dbReference>
<dbReference type="EMBL" id="WWCR01000008">
    <property type="protein sequence ID" value="MYM72567.1"/>
    <property type="molecule type" value="Genomic_DNA"/>
</dbReference>
<organism evidence="1 2">
    <name type="scientific">Duganella margarita</name>
    <dbReference type="NCBI Taxonomy" id="2692170"/>
    <lineage>
        <taxon>Bacteria</taxon>
        <taxon>Pseudomonadati</taxon>
        <taxon>Pseudomonadota</taxon>
        <taxon>Betaproteobacteria</taxon>
        <taxon>Burkholderiales</taxon>
        <taxon>Oxalobacteraceae</taxon>
        <taxon>Telluria group</taxon>
        <taxon>Duganella</taxon>
    </lineage>
</organism>
<dbReference type="RefSeq" id="WP_161050021.1">
    <property type="nucleotide sequence ID" value="NZ_WWCR01000008.1"/>
</dbReference>
<proteinExistence type="predicted"/>
<dbReference type="AlphaFoldDB" id="A0A7X4GZI3"/>
<gene>
    <name evidence="1" type="ORF">GTP56_10190</name>
</gene>
<sequence length="87" mass="9485">MSRKLNNTVSHHEREIDELRLDQGLATAYLQIAMKALDDAAGRSGGLIMLRAIAAAYDDGLDELAERAGVNREALHCALLPEQQAVK</sequence>
<protein>
    <submittedName>
        <fullName evidence="1">Transcriptional regulator</fullName>
    </submittedName>
</protein>
<evidence type="ECO:0000313" key="1">
    <source>
        <dbReference type="EMBL" id="MYM72567.1"/>
    </source>
</evidence>
<comment type="caution">
    <text evidence="1">The sequence shown here is derived from an EMBL/GenBank/DDBJ whole genome shotgun (WGS) entry which is preliminary data.</text>
</comment>